<organism evidence="1 2">
    <name type="scientific">Vibrio tetraodonis subsp. pristinus</name>
    <dbReference type="NCBI Taxonomy" id="2695891"/>
    <lineage>
        <taxon>Bacteria</taxon>
        <taxon>Pseudomonadati</taxon>
        <taxon>Pseudomonadota</taxon>
        <taxon>Gammaproteobacteria</taxon>
        <taxon>Vibrionales</taxon>
        <taxon>Vibrionaceae</taxon>
        <taxon>Vibrio</taxon>
    </lineage>
</organism>
<protein>
    <submittedName>
        <fullName evidence="1">Uncharacterized protein</fullName>
    </submittedName>
</protein>
<comment type="caution">
    <text evidence="1">The sequence shown here is derived from an EMBL/GenBank/DDBJ whole genome shotgun (WGS) entry which is preliminary data.</text>
</comment>
<keyword evidence="2" id="KW-1185">Reference proteome</keyword>
<dbReference type="EMBL" id="WWEU01000017">
    <property type="protein sequence ID" value="MYM61603.1"/>
    <property type="molecule type" value="Genomic_DNA"/>
</dbReference>
<reference evidence="1 2" key="1">
    <citation type="submission" date="2020-01" db="EMBL/GenBank/DDBJ databases">
        <title>Draft Genome Sequence of Vibrio sp. strain OCN044, Isolated from a Healthy Coral at Palmyra Atoll.</title>
        <authorList>
            <person name="Videau P."/>
            <person name="Loughran R."/>
            <person name="Esquivel A."/>
            <person name="Deadmond M."/>
            <person name="Paddock B.E."/>
            <person name="Saw J.H."/>
            <person name="Ushijima B."/>
        </authorList>
    </citation>
    <scope>NUCLEOTIDE SEQUENCE [LARGE SCALE GENOMIC DNA]</scope>
    <source>
        <strain evidence="1 2">OCN044</strain>
    </source>
</reference>
<proteinExistence type="predicted"/>
<name>A0A6L8M170_9VIBR</name>
<dbReference type="Proteomes" id="UP000478571">
    <property type="component" value="Unassembled WGS sequence"/>
</dbReference>
<gene>
    <name evidence="1" type="ORF">GTG28_20595</name>
</gene>
<evidence type="ECO:0000313" key="1">
    <source>
        <dbReference type="EMBL" id="MYM61603.1"/>
    </source>
</evidence>
<dbReference type="AlphaFoldDB" id="A0A6L8M170"/>
<accession>A0A6L8M170</accession>
<evidence type="ECO:0000313" key="2">
    <source>
        <dbReference type="Proteomes" id="UP000478571"/>
    </source>
</evidence>
<dbReference type="RefSeq" id="WP_160933123.1">
    <property type="nucleotide sequence ID" value="NZ_WWEU01000017.1"/>
</dbReference>
<sequence length="59" mass="6497">MDKQNMHTIKISPFQALRLKLGLRLINLGVMVCGEANQAILEKTIAQCSSSEQTQPVAK</sequence>